<dbReference type="SUPFAM" id="SSF48371">
    <property type="entry name" value="ARM repeat"/>
    <property type="match status" value="1"/>
</dbReference>
<feature type="compositionally biased region" description="Basic and acidic residues" evidence="11">
    <location>
        <begin position="529"/>
        <end position="545"/>
    </location>
</feature>
<feature type="compositionally biased region" description="Basic and acidic residues" evidence="11">
    <location>
        <begin position="489"/>
        <end position="518"/>
    </location>
</feature>
<gene>
    <name evidence="12" type="ORF">TanjilG_12474</name>
</gene>
<keyword evidence="5" id="KW-0227">DNA damage</keyword>
<reference evidence="12 13" key="1">
    <citation type="journal article" date="2017" name="Plant Biotechnol. J.">
        <title>A comprehensive draft genome sequence for lupin (Lupinus angustifolius), an emerging health food: insights into plant-microbe interactions and legume evolution.</title>
        <authorList>
            <person name="Hane J.K."/>
            <person name="Ming Y."/>
            <person name="Kamphuis L.G."/>
            <person name="Nelson M.N."/>
            <person name="Garg G."/>
            <person name="Atkins C.A."/>
            <person name="Bayer P.E."/>
            <person name="Bravo A."/>
            <person name="Bringans S."/>
            <person name="Cannon S."/>
            <person name="Edwards D."/>
            <person name="Foley R."/>
            <person name="Gao L.L."/>
            <person name="Harrison M.J."/>
            <person name="Huang W."/>
            <person name="Hurgobin B."/>
            <person name="Li S."/>
            <person name="Liu C.W."/>
            <person name="McGrath A."/>
            <person name="Morahan G."/>
            <person name="Murray J."/>
            <person name="Weller J."/>
            <person name="Jian J."/>
            <person name="Singh K.B."/>
        </authorList>
    </citation>
    <scope>NUCLEOTIDE SEQUENCE [LARGE SCALE GENOMIC DNA]</scope>
    <source>
        <strain evidence="13">cv. Tanjil</strain>
        <tissue evidence="12">Whole plant</tissue>
    </source>
</reference>
<evidence type="ECO:0000256" key="10">
    <source>
        <dbReference type="ARBA" id="ARBA00058864"/>
    </source>
</evidence>
<evidence type="ECO:0000256" key="9">
    <source>
        <dbReference type="ARBA" id="ARBA00023306"/>
    </source>
</evidence>
<sequence length="929" mass="101139">MEDLEEETQITAPPTAISDPELEEQLLDFGEKLVDPPSSVEDLLSLLDQVDTLLSRVEQSPSVSMQNALSPSLKALISDKLLRHSDADVKVAVASCISEVTRITAPEAPYGDDQMKEVFQLIVSSFENLYDKTSRSYAKRTTILETVAKVRSCVVMLDLECDALISKMFQHFLKEIREHHPENVFTSMEIIMTLVLEESEDISLELLSPLLDSVKKGNEEVFPIAQKLGERVLESCATKLKHYLLQAVNSLGISVDDYSKILASICQDASDSLEQNDACVTREQMEDESKSAKQSLEESKQAVKEDETEVVPSHQDNAVRDISPKSLMSNGAAKVGEDFALADSKSPKKQESTDCSDKSKDVDVSGHEETNDLDTEKVDNREENPEQPSKRRGRKSSSSTKLAEPFEGQIAADVKEDEKSLDSENHSKDVPSLLHEDHSVEAGSSQNDKEIDAKILSPEAGHDESEVIGSSPVESLHGRNRSKKIGHAKTKDVSSKEVTTDGVSKKVTDVTSDSEAKPAKQSVKKAFGRKSDVKKTSVVDSDKKGSATTSDTEAKKHSAKKPDKSNKGEVGSSSKQPEEKKKLGRGKASFEKAVTKSSAEDVDEEMVSPPRSGTKSTKNESLVETPKTNMKRKHPSGTENESDIKEYGENLVGLRIKVWWPADREFYKGVIDSFDPANKKHKVNYDDGEVEILRLRKEKWKIVEPADSDSDGEEGSDHESLDASTDMPPKKKGKTSAGDSTNQRKMDASSKSAGAEASSKSKGASTKSSGKSKDGRKSKDSKTISKSEDERDKKSKDNTPRSGGSKSITAAQKMTGKSKNTDTSKTSKAKNDDSSTPKPSKLKEETPKSGKSKQETPKAVASKGKPPKGGGKSNGSGSKVKSGLLKRKDSQNENSDASETEVEDKKGKASSSSKAQGSEARSGKKRRKT</sequence>
<evidence type="ECO:0000256" key="8">
    <source>
        <dbReference type="ARBA" id="ARBA00023242"/>
    </source>
</evidence>
<evidence type="ECO:0008006" key="14">
    <source>
        <dbReference type="Google" id="ProtNLM"/>
    </source>
</evidence>
<accession>A0A4P1QYQ0</accession>
<evidence type="ECO:0000256" key="5">
    <source>
        <dbReference type="ARBA" id="ARBA00022763"/>
    </source>
</evidence>
<feature type="compositionally biased region" description="Low complexity" evidence="11">
    <location>
        <begin position="815"/>
        <end position="826"/>
    </location>
</feature>
<evidence type="ECO:0000256" key="6">
    <source>
        <dbReference type="ARBA" id="ARBA00022776"/>
    </source>
</evidence>
<keyword evidence="6" id="KW-0498">Mitosis</keyword>
<feature type="region of interest" description="Disordered" evidence="11">
    <location>
        <begin position="697"/>
        <end position="929"/>
    </location>
</feature>
<feature type="compositionally biased region" description="Polar residues" evidence="11">
    <location>
        <begin position="611"/>
        <end position="628"/>
    </location>
</feature>
<feature type="compositionally biased region" description="Basic and acidic residues" evidence="11">
    <location>
        <begin position="283"/>
        <end position="305"/>
    </location>
</feature>
<dbReference type="GO" id="GO:0007064">
    <property type="term" value="P:mitotic sister chromatid cohesion"/>
    <property type="evidence" value="ECO:0007669"/>
    <property type="project" value="InterPro"/>
</dbReference>
<feature type="compositionally biased region" description="Basic and acidic residues" evidence="11">
    <location>
        <begin position="413"/>
        <end position="440"/>
    </location>
</feature>
<dbReference type="InterPro" id="IPR016024">
    <property type="entry name" value="ARM-type_fold"/>
</dbReference>
<evidence type="ECO:0000256" key="2">
    <source>
        <dbReference type="ARBA" id="ARBA00006254"/>
    </source>
</evidence>
<dbReference type="OrthoDB" id="200660at2759"/>
<evidence type="ECO:0000256" key="1">
    <source>
        <dbReference type="ARBA" id="ARBA00004123"/>
    </source>
</evidence>
<comment type="subcellular location">
    <subcellularLocation>
        <location evidence="1">Nucleus</location>
    </subcellularLocation>
</comment>
<feature type="compositionally biased region" description="Basic and acidic residues" evidence="11">
    <location>
        <begin position="345"/>
        <end position="384"/>
    </location>
</feature>
<dbReference type="GO" id="GO:0000785">
    <property type="term" value="C:chromatin"/>
    <property type="evidence" value="ECO:0007669"/>
    <property type="project" value="TreeGrafter"/>
</dbReference>
<feature type="compositionally biased region" description="Low complexity" evidence="11">
    <location>
        <begin position="909"/>
        <end position="918"/>
    </location>
</feature>
<dbReference type="Gramene" id="OIV97717">
    <property type="protein sequence ID" value="OIV97717"/>
    <property type="gene ID" value="TanjilG_12474"/>
</dbReference>
<feature type="compositionally biased region" description="Basic and acidic residues" evidence="11">
    <location>
        <begin position="552"/>
        <end position="567"/>
    </location>
</feature>
<keyword evidence="4" id="KW-0677">Repeat</keyword>
<proteinExistence type="inferred from homology"/>
<keyword evidence="9" id="KW-0131">Cell cycle</keyword>
<keyword evidence="13" id="KW-1185">Reference proteome</keyword>
<organism evidence="12 13">
    <name type="scientific">Lupinus angustifolius</name>
    <name type="common">Narrow-leaved blue lupine</name>
    <dbReference type="NCBI Taxonomy" id="3871"/>
    <lineage>
        <taxon>Eukaryota</taxon>
        <taxon>Viridiplantae</taxon>
        <taxon>Streptophyta</taxon>
        <taxon>Embryophyta</taxon>
        <taxon>Tracheophyta</taxon>
        <taxon>Spermatophyta</taxon>
        <taxon>Magnoliopsida</taxon>
        <taxon>eudicotyledons</taxon>
        <taxon>Gunneridae</taxon>
        <taxon>Pentapetalae</taxon>
        <taxon>rosids</taxon>
        <taxon>fabids</taxon>
        <taxon>Fabales</taxon>
        <taxon>Fabaceae</taxon>
        <taxon>Papilionoideae</taxon>
        <taxon>50 kb inversion clade</taxon>
        <taxon>genistoids sensu lato</taxon>
        <taxon>core genistoids</taxon>
        <taxon>Genisteae</taxon>
        <taxon>Lupinus</taxon>
    </lineage>
</organism>
<dbReference type="GO" id="GO:0009556">
    <property type="term" value="P:microsporogenesis"/>
    <property type="evidence" value="ECO:0007669"/>
    <property type="project" value="UniProtKB-ARBA"/>
</dbReference>
<dbReference type="STRING" id="3871.A0A4P1QYQ0"/>
<evidence type="ECO:0000256" key="4">
    <source>
        <dbReference type="ARBA" id="ARBA00022737"/>
    </source>
</evidence>
<keyword evidence="7" id="KW-0234">DNA repair</keyword>
<dbReference type="Gene3D" id="2.30.30.140">
    <property type="match status" value="1"/>
</dbReference>
<protein>
    <recommendedName>
        <fullName evidence="14">Tudor domain-containing protein</fullName>
    </recommendedName>
</protein>
<dbReference type="CDD" id="cd20404">
    <property type="entry name" value="Tudor_Agenet_AtEML-like"/>
    <property type="match status" value="1"/>
</dbReference>
<feature type="compositionally biased region" description="Polar residues" evidence="11">
    <location>
        <begin position="800"/>
        <end position="812"/>
    </location>
</feature>
<feature type="compositionally biased region" description="Low complexity" evidence="11">
    <location>
        <begin position="749"/>
        <end position="769"/>
    </location>
</feature>
<dbReference type="PANTHER" id="PTHR12663">
    <property type="entry name" value="ANDROGEN INDUCED INHIBITOR OF PROLIFERATION AS3 / PDS5-RELATED"/>
    <property type="match status" value="1"/>
</dbReference>
<feature type="region of interest" description="Disordered" evidence="11">
    <location>
        <begin position="283"/>
        <end position="645"/>
    </location>
</feature>
<dbReference type="SUPFAM" id="SSF63748">
    <property type="entry name" value="Tudor/PWWP/MBT"/>
    <property type="match status" value="1"/>
</dbReference>
<evidence type="ECO:0000313" key="13">
    <source>
        <dbReference type="Proteomes" id="UP000188354"/>
    </source>
</evidence>
<dbReference type="AlphaFoldDB" id="A0A4P1QYQ0"/>
<comment type="similarity">
    <text evidence="2">Belongs to the PDS5 family.</text>
</comment>
<dbReference type="Pfam" id="PF20168">
    <property type="entry name" value="PDS5"/>
    <property type="match status" value="1"/>
</dbReference>
<dbReference type="GO" id="GO:0035825">
    <property type="term" value="P:homologous recombination"/>
    <property type="evidence" value="ECO:0007669"/>
    <property type="project" value="UniProtKB-ARBA"/>
</dbReference>
<evidence type="ECO:0000313" key="12">
    <source>
        <dbReference type="EMBL" id="OIV97717.1"/>
    </source>
</evidence>
<dbReference type="GO" id="GO:0005634">
    <property type="term" value="C:nucleus"/>
    <property type="evidence" value="ECO:0007669"/>
    <property type="project" value="UniProtKB-SubCell"/>
</dbReference>
<keyword evidence="8" id="KW-0539">Nucleus</keyword>
<dbReference type="EMBL" id="CM007374">
    <property type="protein sequence ID" value="OIV97717.1"/>
    <property type="molecule type" value="Genomic_DNA"/>
</dbReference>
<evidence type="ECO:0000256" key="7">
    <source>
        <dbReference type="ARBA" id="ARBA00023204"/>
    </source>
</evidence>
<feature type="region of interest" description="Disordered" evidence="11">
    <location>
        <begin position="1"/>
        <end position="21"/>
    </location>
</feature>
<feature type="compositionally biased region" description="Basic residues" evidence="11">
    <location>
        <begin position="478"/>
        <end position="488"/>
    </location>
</feature>
<dbReference type="Proteomes" id="UP000188354">
    <property type="component" value="Chromosome LG14"/>
</dbReference>
<dbReference type="InterPro" id="IPR039776">
    <property type="entry name" value="Pds5"/>
</dbReference>
<feature type="compositionally biased region" description="Basic and acidic residues" evidence="11">
    <location>
        <begin position="829"/>
        <end position="856"/>
    </location>
</feature>
<dbReference type="GO" id="GO:0051301">
    <property type="term" value="P:cell division"/>
    <property type="evidence" value="ECO:0007669"/>
    <property type="project" value="UniProtKB-KW"/>
</dbReference>
<evidence type="ECO:0000256" key="3">
    <source>
        <dbReference type="ARBA" id="ARBA00022618"/>
    </source>
</evidence>
<evidence type="ECO:0000256" key="11">
    <source>
        <dbReference type="SAM" id="MobiDB-lite"/>
    </source>
</evidence>
<comment type="function">
    <text evidence="10">Cohesin cofactor dispensable during the meiotic division but playing an important role in DNA repair by homologous recombination (HR) probably by helping SMC5/SMC6 complex. Regulator of sister chromatid cohesion in mitosis which may stabilize cohesin complex association with chromatin. May couple sister chromatid cohesion during mitosis to DNA replication. Cohesion ensures that chromosome partitioning is accurate in both meiotic and mitotic cells and plays an important role in DNA repair.</text>
</comment>
<feature type="compositionally biased region" description="Basic and acidic residues" evidence="11">
    <location>
        <begin position="771"/>
        <end position="799"/>
    </location>
</feature>
<name>A0A4P1QYQ0_LUPAN</name>
<dbReference type="GO" id="GO:0006281">
    <property type="term" value="P:DNA repair"/>
    <property type="evidence" value="ECO:0007669"/>
    <property type="project" value="UniProtKB-KW"/>
</dbReference>
<dbReference type="FunFam" id="2.30.30.140:FF:000033">
    <property type="entry name" value="Binding protein"/>
    <property type="match status" value="1"/>
</dbReference>
<dbReference type="PANTHER" id="PTHR12663:SF3">
    <property type="entry name" value="SISTER CHROMATID COHESION PROTEIN PDS5 HOMOLOG C"/>
    <property type="match status" value="1"/>
</dbReference>
<keyword evidence="3" id="KW-0132">Cell division</keyword>